<name>A0AAE4L4V4_PHOVU</name>
<dbReference type="EMBL" id="JAWDET010000002">
    <property type="protein sequence ID" value="MDU0239105.1"/>
    <property type="molecule type" value="Genomic_DNA"/>
</dbReference>
<proteinExistence type="predicted"/>
<organism evidence="1 2">
    <name type="scientific">Phocaeicola vulgatus</name>
    <name type="common">Bacteroides vulgatus</name>
    <dbReference type="NCBI Taxonomy" id="821"/>
    <lineage>
        <taxon>Bacteria</taxon>
        <taxon>Pseudomonadati</taxon>
        <taxon>Bacteroidota</taxon>
        <taxon>Bacteroidia</taxon>
        <taxon>Bacteroidales</taxon>
        <taxon>Bacteroidaceae</taxon>
        <taxon>Phocaeicola</taxon>
    </lineage>
</organism>
<dbReference type="Proteomes" id="UP001181239">
    <property type="component" value="Unassembled WGS sequence"/>
</dbReference>
<evidence type="ECO:0000313" key="2">
    <source>
        <dbReference type="Proteomes" id="UP001181239"/>
    </source>
</evidence>
<accession>A0AAE4L4V4</accession>
<dbReference type="RefSeq" id="WP_228680554.1">
    <property type="nucleotide sequence ID" value="NZ_JACBPT010000027.1"/>
</dbReference>
<comment type="caution">
    <text evidence="1">The sequence shown here is derived from an EMBL/GenBank/DDBJ whole genome shotgun (WGS) entry which is preliminary data.</text>
</comment>
<reference evidence="1" key="1">
    <citation type="submission" date="2023-10" db="EMBL/GenBank/DDBJ databases">
        <title>Genome of Potential pathogenic bacteria in Crohn's disease.</title>
        <authorList>
            <person name="Rodriguez-Palacios A."/>
        </authorList>
    </citation>
    <scope>NUCLEOTIDE SEQUENCE</scope>
    <source>
        <strain evidence="1">CavFT-hAR11</strain>
    </source>
</reference>
<gene>
    <name evidence="1" type="ORF">RVH43_00250</name>
</gene>
<dbReference type="AlphaFoldDB" id="A0AAE4L4V4"/>
<evidence type="ECO:0000313" key="1">
    <source>
        <dbReference type="EMBL" id="MDU0239105.1"/>
    </source>
</evidence>
<protein>
    <submittedName>
        <fullName evidence="1">Uncharacterized protein</fullName>
    </submittedName>
</protein>
<sequence length="197" mass="23207">MPLGVPLFFDMRYLFFFFFLAQSVFLTAQSHLTFMGIEISGHEDEFKKHLEQKGFEYLSSYEHSHAFFGKFANEYVNLLVLSSPKTNVVCKVIVQFPQKEKWYDLKRDYFNKKELYSSKYVLDKDFEFFSSPYEDGDGYEMRAIASEKCTYTTFFLAPNGGIILEIDKKKRIVVSYEDTLNTQLSKDELFEKAFDDI</sequence>